<name>A0A1H7FC93_AQUAM</name>
<reference evidence="2 3" key="1">
    <citation type="submission" date="2016-10" db="EMBL/GenBank/DDBJ databases">
        <authorList>
            <person name="de Groot N.N."/>
        </authorList>
    </citation>
    <scope>NUCLEOTIDE SEQUENCE [LARGE SCALE GENOMIC DNA]</scope>
    <source>
        <strain evidence="2 3">DSM 25232</strain>
    </source>
</reference>
<gene>
    <name evidence="2" type="ORF">SAMN04487910_0043</name>
</gene>
<evidence type="ECO:0000256" key="1">
    <source>
        <dbReference type="SAM" id="Phobius"/>
    </source>
</evidence>
<organism evidence="2 3">
    <name type="scientific">Aquimarina amphilecti</name>
    <dbReference type="NCBI Taxonomy" id="1038014"/>
    <lineage>
        <taxon>Bacteria</taxon>
        <taxon>Pseudomonadati</taxon>
        <taxon>Bacteroidota</taxon>
        <taxon>Flavobacteriia</taxon>
        <taxon>Flavobacteriales</taxon>
        <taxon>Flavobacteriaceae</taxon>
        <taxon>Aquimarina</taxon>
    </lineage>
</organism>
<keyword evidence="1" id="KW-0472">Membrane</keyword>
<protein>
    <submittedName>
        <fullName evidence="2">Uncharacterized protein</fullName>
    </submittedName>
</protein>
<dbReference type="OrthoDB" id="1164833at2"/>
<evidence type="ECO:0000313" key="2">
    <source>
        <dbReference type="EMBL" id="SEK23783.1"/>
    </source>
</evidence>
<feature type="transmembrane region" description="Helical" evidence="1">
    <location>
        <begin position="7"/>
        <end position="23"/>
    </location>
</feature>
<proteinExistence type="predicted"/>
<accession>A0A1H7FC93</accession>
<sequence length="131" mass="15143">MKNFKIYYINIFFICFSFSLIAQDTTTEYIETEAVIQEINFKVRSRRSSATAKVAYKTLEGDSLTSTVKLMHIPFIGPLDNEGDTIKILYNKETPLLLTTKSNSLWQSYGLYVLILIGVIIIIYRFIKRPK</sequence>
<dbReference type="RefSeq" id="WP_091403856.1">
    <property type="nucleotide sequence ID" value="NZ_FOAB01000001.1"/>
</dbReference>
<feature type="transmembrane region" description="Helical" evidence="1">
    <location>
        <begin position="109"/>
        <end position="127"/>
    </location>
</feature>
<keyword evidence="3" id="KW-1185">Reference proteome</keyword>
<dbReference type="STRING" id="1038014.SAMN04487910_0043"/>
<evidence type="ECO:0000313" key="3">
    <source>
        <dbReference type="Proteomes" id="UP000198521"/>
    </source>
</evidence>
<dbReference type="Proteomes" id="UP000198521">
    <property type="component" value="Unassembled WGS sequence"/>
</dbReference>
<dbReference type="EMBL" id="FOAB01000001">
    <property type="protein sequence ID" value="SEK23783.1"/>
    <property type="molecule type" value="Genomic_DNA"/>
</dbReference>
<keyword evidence="1" id="KW-0812">Transmembrane</keyword>
<dbReference type="AlphaFoldDB" id="A0A1H7FC93"/>
<keyword evidence="1" id="KW-1133">Transmembrane helix</keyword>